<sequence>MSVTNNIFKVFENIHQIELYNRLKYLVNLIEGILKVDKNIKEKTILNENNIYFIIHQLHLQKLISSTENIVFIKEKSQNEKENIISILFGIEESEKVKEWFNRIDEQINDWNKFKNQRDIDNQNIGEYGPAKYLNPELIQNLTFSEENEDNYNYEIFELIELNKENNKNINEIIKKLKNILNKWAEIFKADYEFLIGGSLMLEVNTKNSDIDAIYVVKEDTNNEINDEMGGENNDGTKQLISRNAQFFGHLNSKCLDDKKENCSDLSFFCHLCLQVNMYTYF</sequence>
<evidence type="ECO:0000313" key="1">
    <source>
        <dbReference type="EMBL" id="CAD2186358.1"/>
    </source>
</evidence>
<dbReference type="Proteomes" id="UP000580250">
    <property type="component" value="Unassembled WGS sequence"/>
</dbReference>
<evidence type="ECO:0000313" key="2">
    <source>
        <dbReference type="Proteomes" id="UP000580250"/>
    </source>
</evidence>
<name>A0A6V7WH76_MELEN</name>
<comment type="caution">
    <text evidence="1">The sequence shown here is derived from an EMBL/GenBank/DDBJ whole genome shotgun (WGS) entry which is preliminary data.</text>
</comment>
<gene>
    <name evidence="1" type="ORF">MENT_LOCUS38847</name>
</gene>
<reference evidence="1 2" key="1">
    <citation type="submission" date="2020-08" db="EMBL/GenBank/DDBJ databases">
        <authorList>
            <person name="Koutsovoulos G."/>
            <person name="Danchin GJ E."/>
        </authorList>
    </citation>
    <scope>NUCLEOTIDE SEQUENCE [LARGE SCALE GENOMIC DNA]</scope>
</reference>
<dbReference type="Gene3D" id="3.30.460.10">
    <property type="entry name" value="Beta Polymerase, domain 2"/>
    <property type="match status" value="1"/>
</dbReference>
<dbReference type="EMBL" id="CAJEWN010000584">
    <property type="protein sequence ID" value="CAD2186358.1"/>
    <property type="molecule type" value="Genomic_DNA"/>
</dbReference>
<organism evidence="1 2">
    <name type="scientific">Meloidogyne enterolobii</name>
    <name type="common">Root-knot nematode worm</name>
    <name type="synonym">Meloidogyne mayaguensis</name>
    <dbReference type="NCBI Taxonomy" id="390850"/>
    <lineage>
        <taxon>Eukaryota</taxon>
        <taxon>Metazoa</taxon>
        <taxon>Ecdysozoa</taxon>
        <taxon>Nematoda</taxon>
        <taxon>Chromadorea</taxon>
        <taxon>Rhabditida</taxon>
        <taxon>Tylenchina</taxon>
        <taxon>Tylenchomorpha</taxon>
        <taxon>Tylenchoidea</taxon>
        <taxon>Meloidogynidae</taxon>
        <taxon>Meloidogyninae</taxon>
        <taxon>Meloidogyne</taxon>
    </lineage>
</organism>
<dbReference type="AlphaFoldDB" id="A0A6V7WH76"/>
<accession>A0A6V7WH76</accession>
<protein>
    <submittedName>
        <fullName evidence="1">Uncharacterized protein</fullName>
    </submittedName>
</protein>
<dbReference type="InterPro" id="IPR043519">
    <property type="entry name" value="NT_sf"/>
</dbReference>
<proteinExistence type="predicted"/>
<dbReference type="SUPFAM" id="SSF81301">
    <property type="entry name" value="Nucleotidyltransferase"/>
    <property type="match status" value="1"/>
</dbReference>